<evidence type="ECO:0000256" key="6">
    <source>
        <dbReference type="ARBA" id="ARBA00072882"/>
    </source>
</evidence>
<dbReference type="GO" id="GO:0016251">
    <property type="term" value="F:RNA polymerase II general transcription initiation factor activity"/>
    <property type="evidence" value="ECO:0007669"/>
    <property type="project" value="TreeGrafter"/>
</dbReference>
<dbReference type="PANTHER" id="PTHR13218">
    <property type="entry name" value="TRANSCRIPTION INITIATION FACTOR TFIID SUBUNIT 11-RELATED"/>
    <property type="match status" value="1"/>
</dbReference>
<feature type="domain" description="TAFII28-like protein" evidence="8">
    <location>
        <begin position="130"/>
        <end position="215"/>
    </location>
</feature>
<feature type="region of interest" description="Disordered" evidence="7">
    <location>
        <begin position="1"/>
        <end position="81"/>
    </location>
</feature>
<comment type="caution">
    <text evidence="9">The sequence shown here is derived from an EMBL/GenBank/DDBJ whole genome shotgun (WGS) entry which is preliminary data.</text>
</comment>
<dbReference type="EMBL" id="JAKKPZ010000001">
    <property type="protein sequence ID" value="KAI1728410.1"/>
    <property type="molecule type" value="Genomic_DNA"/>
</dbReference>
<dbReference type="Pfam" id="PF04719">
    <property type="entry name" value="TAFII28"/>
    <property type="match status" value="1"/>
</dbReference>
<dbReference type="GO" id="GO:0046982">
    <property type="term" value="F:protein heterodimerization activity"/>
    <property type="evidence" value="ECO:0007669"/>
    <property type="project" value="InterPro"/>
</dbReference>
<dbReference type="PANTHER" id="PTHR13218:SF8">
    <property type="entry name" value="TRANSCRIPTION INITIATION FACTOR TFIID SUBUNIT 11"/>
    <property type="match status" value="1"/>
</dbReference>
<dbReference type="SUPFAM" id="SSF47113">
    <property type="entry name" value="Histone-fold"/>
    <property type="match status" value="1"/>
</dbReference>
<feature type="compositionally biased region" description="Basic and acidic residues" evidence="7">
    <location>
        <begin position="54"/>
        <end position="64"/>
    </location>
</feature>
<evidence type="ECO:0000313" key="10">
    <source>
        <dbReference type="Proteomes" id="UP001201812"/>
    </source>
</evidence>
<protein>
    <recommendedName>
        <fullName evidence="6">Transcription initiation factor TFIID subunit 11</fullName>
    </recommendedName>
</protein>
<dbReference type="Gene3D" id="1.10.20.10">
    <property type="entry name" value="Histone, subunit A"/>
    <property type="match status" value="1"/>
</dbReference>
<dbReference type="Proteomes" id="UP001201812">
    <property type="component" value="Unassembled WGS sequence"/>
</dbReference>
<keyword evidence="5" id="KW-0539">Nucleus</keyword>
<evidence type="ECO:0000256" key="1">
    <source>
        <dbReference type="ARBA" id="ARBA00004123"/>
    </source>
</evidence>
<dbReference type="GO" id="GO:0005669">
    <property type="term" value="C:transcription factor TFIID complex"/>
    <property type="evidence" value="ECO:0007669"/>
    <property type="project" value="InterPro"/>
</dbReference>
<dbReference type="InterPro" id="IPR006809">
    <property type="entry name" value="TAFII28_dom"/>
</dbReference>
<dbReference type="CDD" id="cd08048">
    <property type="entry name" value="HFD_TAF11"/>
    <property type="match status" value="1"/>
</dbReference>
<accession>A0AAD4NKA8</accession>
<keyword evidence="10" id="KW-1185">Reference proteome</keyword>
<evidence type="ECO:0000259" key="8">
    <source>
        <dbReference type="Pfam" id="PF04719"/>
    </source>
</evidence>
<keyword evidence="3" id="KW-0805">Transcription regulation</keyword>
<evidence type="ECO:0000313" key="9">
    <source>
        <dbReference type="EMBL" id="KAI1728410.1"/>
    </source>
</evidence>
<evidence type="ECO:0000256" key="2">
    <source>
        <dbReference type="ARBA" id="ARBA00009788"/>
    </source>
</evidence>
<gene>
    <name evidence="9" type="ORF">DdX_00589</name>
</gene>
<comment type="subcellular location">
    <subcellularLocation>
        <location evidence="1">Nucleus</location>
    </subcellularLocation>
</comment>
<evidence type="ECO:0000256" key="5">
    <source>
        <dbReference type="ARBA" id="ARBA00023242"/>
    </source>
</evidence>
<sequence>MSMKRKNTDSMAGEASRKMSKTTVTDDFHEALSLLEDTAPAPKSSEPTNAAPVERQDSQVKETQEWEFPEYSLSAEDLEPSTSKAVEQISDTALEVSEANLQKDDESHHIILPSAEVSEEDELARLKLQLLLSNFSQEQLERYEAMRRASFPKSVVRKLVHQFTGTSSNQNVVIAMAGMAKVFTGELIEEALDIQQKSKEDDGPLTPRHLYLAYDKLDRQGKLFPAKSRKNALMSRSLFP</sequence>
<dbReference type="AlphaFoldDB" id="A0AAD4NKA8"/>
<dbReference type="GO" id="GO:0051123">
    <property type="term" value="P:RNA polymerase II preinitiation complex assembly"/>
    <property type="evidence" value="ECO:0007669"/>
    <property type="project" value="InterPro"/>
</dbReference>
<organism evidence="9 10">
    <name type="scientific">Ditylenchus destructor</name>
    <dbReference type="NCBI Taxonomy" id="166010"/>
    <lineage>
        <taxon>Eukaryota</taxon>
        <taxon>Metazoa</taxon>
        <taxon>Ecdysozoa</taxon>
        <taxon>Nematoda</taxon>
        <taxon>Chromadorea</taxon>
        <taxon>Rhabditida</taxon>
        <taxon>Tylenchina</taxon>
        <taxon>Tylenchomorpha</taxon>
        <taxon>Sphaerularioidea</taxon>
        <taxon>Anguinidae</taxon>
        <taxon>Anguininae</taxon>
        <taxon>Ditylenchus</taxon>
    </lineage>
</organism>
<dbReference type="FunFam" id="1.10.20.10:FF:000061">
    <property type="entry name" value="TFIID subunit"/>
    <property type="match status" value="1"/>
</dbReference>
<name>A0AAD4NKA8_9BILA</name>
<evidence type="ECO:0000256" key="4">
    <source>
        <dbReference type="ARBA" id="ARBA00023163"/>
    </source>
</evidence>
<dbReference type="InterPro" id="IPR045127">
    <property type="entry name" value="TAF11-like"/>
</dbReference>
<keyword evidence="4" id="KW-0804">Transcription</keyword>
<proteinExistence type="inferred from homology"/>
<comment type="similarity">
    <text evidence="2">Belongs to the TAF11 family.</text>
</comment>
<evidence type="ECO:0000256" key="7">
    <source>
        <dbReference type="SAM" id="MobiDB-lite"/>
    </source>
</evidence>
<evidence type="ECO:0000256" key="3">
    <source>
        <dbReference type="ARBA" id="ARBA00023015"/>
    </source>
</evidence>
<dbReference type="InterPro" id="IPR009072">
    <property type="entry name" value="Histone-fold"/>
</dbReference>
<reference evidence="9" key="1">
    <citation type="submission" date="2022-01" db="EMBL/GenBank/DDBJ databases">
        <title>Genome Sequence Resource for Two Populations of Ditylenchus destructor, the Migratory Endoparasitic Phytonematode.</title>
        <authorList>
            <person name="Zhang H."/>
            <person name="Lin R."/>
            <person name="Xie B."/>
        </authorList>
    </citation>
    <scope>NUCLEOTIDE SEQUENCE</scope>
    <source>
        <strain evidence="9">BazhouSP</strain>
    </source>
</reference>